<keyword evidence="1" id="KW-0614">Plasmid</keyword>
<geneLocation type="plasmid" evidence="1">
    <name>pFNPA10</name>
</geneLocation>
<sequence>MNFIEYCEDKNIDLTGINESCIETMAISWLNGAEPNNETIECFREVSKNPHKKEEILMKSIYG</sequence>
<dbReference type="EMBL" id="KF640086">
    <property type="protein sequence ID" value="AHB60794.1"/>
    <property type="molecule type" value="Genomic_DNA"/>
</dbReference>
<proteinExistence type="predicted"/>
<gene>
    <name evidence="1" type="ORF">N894_0026</name>
</gene>
<dbReference type="RefSeq" id="WP_023893576.1">
    <property type="nucleotide sequence ID" value="NC_023026.1"/>
</dbReference>
<accession>V5TAG0</accession>
<protein>
    <submittedName>
        <fullName evidence="1">Uncharacterized protein</fullName>
    </submittedName>
</protein>
<organism evidence="1">
    <name type="scientific">Francisella tularensis subsp. novicida PA10-7858</name>
    <dbReference type="NCBI Taxonomy" id="1386968"/>
    <lineage>
        <taxon>Bacteria</taxon>
        <taxon>Pseudomonadati</taxon>
        <taxon>Pseudomonadota</taxon>
        <taxon>Gammaproteobacteria</taxon>
        <taxon>Thiotrichales</taxon>
        <taxon>Francisellaceae</taxon>
        <taxon>Francisella</taxon>
    </lineage>
</organism>
<reference evidence="1" key="1">
    <citation type="journal article" date="2014" name="Genome">
        <title>Comparative analyses of a putative Francisella conjugative element.</title>
        <authorList>
            <person name="Siddaramappa S."/>
            <person name="Challacombe J.F."/>
            <person name="Petersen J.M."/>
            <person name="Pillai S."/>
            <person name="Kuske C.R."/>
        </authorList>
    </citation>
    <scope>NUCLEOTIDE SEQUENCE</scope>
    <source>
        <strain evidence="1">PA10-7858</strain>
        <plasmid evidence="1">pFNPA10</plasmid>
    </source>
</reference>
<name>V5TAG0_FRANO</name>
<dbReference type="AlphaFoldDB" id="V5TAG0"/>
<evidence type="ECO:0000313" key="1">
    <source>
        <dbReference type="EMBL" id="AHB60794.1"/>
    </source>
</evidence>